<keyword evidence="8 11" id="KW-0406">Ion transport</keyword>
<keyword evidence="9 11" id="KW-0472">Membrane</keyword>
<dbReference type="PANTHER" id="PTHR42823">
    <property type="entry name" value="ATP SYNTHASE SUBUNIT A, CHLOROPLASTIC"/>
    <property type="match status" value="1"/>
</dbReference>
<evidence type="ECO:0000256" key="12">
    <source>
        <dbReference type="RuleBase" id="RU000483"/>
    </source>
</evidence>
<dbReference type="HAMAP" id="MF_01393">
    <property type="entry name" value="ATP_synth_a_bact"/>
    <property type="match status" value="1"/>
</dbReference>
<dbReference type="Pfam" id="PF00119">
    <property type="entry name" value="ATP-synt_A"/>
    <property type="match status" value="1"/>
</dbReference>
<gene>
    <name evidence="11 13" type="primary">atpB</name>
    <name evidence="13" type="ORF">COV72_07840</name>
</gene>
<organism evidence="13 14">
    <name type="scientific">Candidatus Ghiorseimicrobium undicola</name>
    <dbReference type="NCBI Taxonomy" id="1974746"/>
    <lineage>
        <taxon>Bacteria</taxon>
        <taxon>Pseudomonadati</taxon>
        <taxon>Candidatus Omnitrophota</taxon>
        <taxon>Candidatus Ghiorseimicrobium</taxon>
    </lineage>
</organism>
<dbReference type="GO" id="GO:0046933">
    <property type="term" value="F:proton-transporting ATP synthase activity, rotational mechanism"/>
    <property type="evidence" value="ECO:0007669"/>
    <property type="project" value="UniProtKB-UniRule"/>
</dbReference>
<keyword evidence="7 11" id="KW-1133">Transmembrane helix</keyword>
<dbReference type="PANTHER" id="PTHR42823:SF3">
    <property type="entry name" value="ATP SYNTHASE SUBUNIT A, CHLOROPLASTIC"/>
    <property type="match status" value="1"/>
</dbReference>
<dbReference type="GO" id="GO:0005886">
    <property type="term" value="C:plasma membrane"/>
    <property type="evidence" value="ECO:0007669"/>
    <property type="project" value="UniProtKB-SubCell"/>
</dbReference>
<accession>A0A2H0LVX2</accession>
<keyword evidence="3 11" id="KW-0813">Transport</keyword>
<feature type="transmembrane region" description="Helical" evidence="11">
    <location>
        <begin position="169"/>
        <end position="188"/>
    </location>
</feature>
<dbReference type="InterPro" id="IPR023011">
    <property type="entry name" value="ATP_synth_F0_asu_AS"/>
</dbReference>
<evidence type="ECO:0000313" key="13">
    <source>
        <dbReference type="EMBL" id="PIQ88531.1"/>
    </source>
</evidence>
<dbReference type="NCBIfam" id="TIGR01131">
    <property type="entry name" value="ATP_synt_6_or_A"/>
    <property type="match status" value="1"/>
</dbReference>
<evidence type="ECO:0000256" key="4">
    <source>
        <dbReference type="ARBA" id="ARBA00022547"/>
    </source>
</evidence>
<keyword evidence="5 11" id="KW-0812">Transmembrane</keyword>
<feature type="transmembrane region" description="Helical" evidence="11">
    <location>
        <begin position="112"/>
        <end position="131"/>
    </location>
</feature>
<dbReference type="Gene3D" id="1.20.120.220">
    <property type="entry name" value="ATP synthase, F0 complex, subunit A"/>
    <property type="match status" value="1"/>
</dbReference>
<dbReference type="GO" id="GO:0045259">
    <property type="term" value="C:proton-transporting ATP synthase complex"/>
    <property type="evidence" value="ECO:0007669"/>
    <property type="project" value="UniProtKB-KW"/>
</dbReference>
<dbReference type="GO" id="GO:0042777">
    <property type="term" value="P:proton motive force-driven plasma membrane ATP synthesis"/>
    <property type="evidence" value="ECO:0007669"/>
    <property type="project" value="TreeGrafter"/>
</dbReference>
<dbReference type="InterPro" id="IPR000568">
    <property type="entry name" value="ATP_synth_F0_asu"/>
</dbReference>
<dbReference type="InterPro" id="IPR035908">
    <property type="entry name" value="F0_ATP_A_sf"/>
</dbReference>
<comment type="similarity">
    <text evidence="2 11 12">Belongs to the ATPase A chain family.</text>
</comment>
<evidence type="ECO:0000256" key="2">
    <source>
        <dbReference type="ARBA" id="ARBA00006810"/>
    </source>
</evidence>
<keyword evidence="4 11" id="KW-0138">CF(0)</keyword>
<evidence type="ECO:0000256" key="9">
    <source>
        <dbReference type="ARBA" id="ARBA00023136"/>
    </source>
</evidence>
<dbReference type="PROSITE" id="PS00449">
    <property type="entry name" value="ATPASE_A"/>
    <property type="match status" value="1"/>
</dbReference>
<comment type="subcellular location">
    <subcellularLocation>
        <location evidence="11 12">Cell membrane</location>
        <topology evidence="11 12">Multi-pass membrane protein</topology>
    </subcellularLocation>
    <subcellularLocation>
        <location evidence="1">Membrane</location>
        <topology evidence="1">Multi-pass membrane protein</topology>
    </subcellularLocation>
</comment>
<evidence type="ECO:0000256" key="5">
    <source>
        <dbReference type="ARBA" id="ARBA00022692"/>
    </source>
</evidence>
<dbReference type="EMBL" id="PCWA01000097">
    <property type="protein sequence ID" value="PIQ88531.1"/>
    <property type="molecule type" value="Genomic_DNA"/>
</dbReference>
<evidence type="ECO:0000256" key="6">
    <source>
        <dbReference type="ARBA" id="ARBA00022781"/>
    </source>
</evidence>
<name>A0A2H0LVX2_9BACT</name>
<evidence type="ECO:0000256" key="7">
    <source>
        <dbReference type="ARBA" id="ARBA00022989"/>
    </source>
</evidence>
<dbReference type="PRINTS" id="PR00123">
    <property type="entry name" value="ATPASEA"/>
</dbReference>
<evidence type="ECO:0000256" key="1">
    <source>
        <dbReference type="ARBA" id="ARBA00004141"/>
    </source>
</evidence>
<evidence type="ECO:0000313" key="14">
    <source>
        <dbReference type="Proteomes" id="UP000229641"/>
    </source>
</evidence>
<dbReference type="AlphaFoldDB" id="A0A2H0LVX2"/>
<sequence length="235" mass="26094">MDSASQIVSHSFVFPRTDITVTLNPQTLIMTFFASAAVILLGFMFSRNLKTVPGRCQVLGEAIVTSFDEMIRQSLGEEGRKFLPLILTLFLFVLVSNWMTVIPFLRGPTRDLNTTLALALIVLVVAHVSAIQKKGFIKYLKAYFEPFWFMFPSNVFSEVSKTASHAFRLFGNIFAGGVVISVVPVILLQLFKWFGFALSLAAMPLLNAFFGIFIGGVQAFVFAMLALAYIAVLRE</sequence>
<feature type="transmembrane region" description="Helical" evidence="11">
    <location>
        <begin position="208"/>
        <end position="232"/>
    </location>
</feature>
<proteinExistence type="inferred from homology"/>
<keyword evidence="6 11" id="KW-0375">Hydrogen ion transport</keyword>
<keyword evidence="11" id="KW-1003">Cell membrane</keyword>
<dbReference type="InterPro" id="IPR045082">
    <property type="entry name" value="ATP_syn_F0_a_bact/chloroplast"/>
</dbReference>
<feature type="transmembrane region" description="Helical" evidence="11">
    <location>
        <begin position="82"/>
        <end position="106"/>
    </location>
</feature>
<dbReference type="SUPFAM" id="SSF81336">
    <property type="entry name" value="F1F0 ATP synthase subunit A"/>
    <property type="match status" value="1"/>
</dbReference>
<dbReference type="CDD" id="cd00310">
    <property type="entry name" value="ATP-synt_Fo_a_6"/>
    <property type="match status" value="1"/>
</dbReference>
<comment type="caution">
    <text evidence="13">The sequence shown here is derived from an EMBL/GenBank/DDBJ whole genome shotgun (WGS) entry which is preliminary data.</text>
</comment>
<evidence type="ECO:0000256" key="11">
    <source>
        <dbReference type="HAMAP-Rule" id="MF_01393"/>
    </source>
</evidence>
<evidence type="ECO:0000256" key="3">
    <source>
        <dbReference type="ARBA" id="ARBA00022448"/>
    </source>
</evidence>
<reference evidence="13 14" key="1">
    <citation type="submission" date="2017-09" db="EMBL/GenBank/DDBJ databases">
        <title>Depth-based differentiation of microbial function through sediment-hosted aquifers and enrichment of novel symbionts in the deep terrestrial subsurface.</title>
        <authorList>
            <person name="Probst A.J."/>
            <person name="Ladd B."/>
            <person name="Jarett J.K."/>
            <person name="Geller-Mcgrath D.E."/>
            <person name="Sieber C.M."/>
            <person name="Emerson J.B."/>
            <person name="Anantharaman K."/>
            <person name="Thomas B.C."/>
            <person name="Malmstrom R."/>
            <person name="Stieglmeier M."/>
            <person name="Klingl A."/>
            <person name="Woyke T."/>
            <person name="Ryan C.M."/>
            <person name="Banfield J.F."/>
        </authorList>
    </citation>
    <scope>NUCLEOTIDE SEQUENCE [LARGE SCALE GENOMIC DNA]</scope>
    <source>
        <strain evidence="13">CG11_big_fil_rev_8_21_14_0_20_42_13</strain>
    </source>
</reference>
<feature type="transmembrane region" description="Helical" evidence="11">
    <location>
        <begin position="27"/>
        <end position="45"/>
    </location>
</feature>
<comment type="function">
    <text evidence="11 12">Key component of the proton channel; it plays a direct role in the translocation of protons across the membrane.</text>
</comment>
<evidence type="ECO:0000256" key="8">
    <source>
        <dbReference type="ARBA" id="ARBA00023065"/>
    </source>
</evidence>
<dbReference type="Proteomes" id="UP000229641">
    <property type="component" value="Unassembled WGS sequence"/>
</dbReference>
<protein>
    <recommendedName>
        <fullName evidence="11 12">ATP synthase subunit a</fullName>
    </recommendedName>
    <alternativeName>
        <fullName evidence="11">ATP synthase F0 sector subunit a</fullName>
    </alternativeName>
    <alternativeName>
        <fullName evidence="11">F-ATPase subunit 6</fullName>
    </alternativeName>
</protein>
<keyword evidence="10 11" id="KW-0066">ATP synthesis</keyword>
<evidence type="ECO:0000256" key="10">
    <source>
        <dbReference type="ARBA" id="ARBA00023310"/>
    </source>
</evidence>